<reference evidence="2 3" key="1">
    <citation type="submission" date="2019-05" db="EMBL/GenBank/DDBJ databases">
        <authorList>
            <person name="Lee S.D."/>
        </authorList>
    </citation>
    <scope>NUCLEOTIDE SEQUENCE [LARGE SCALE GENOMIC DNA]</scope>
    <source>
        <strain evidence="2 3">C5-26</strain>
    </source>
</reference>
<protein>
    <recommendedName>
        <fullName evidence="4">DUF4175 domain-containing protein</fullName>
    </recommendedName>
</protein>
<gene>
    <name evidence="2" type="ORF">FGL98_03705</name>
</gene>
<feature type="transmembrane region" description="Helical" evidence="1">
    <location>
        <begin position="20"/>
        <end position="37"/>
    </location>
</feature>
<dbReference type="RefSeq" id="WP_146315314.1">
    <property type="nucleotide sequence ID" value="NZ_VCQV01000003.1"/>
</dbReference>
<reference evidence="2 3" key="2">
    <citation type="submission" date="2019-08" db="EMBL/GenBank/DDBJ databases">
        <title>Jejuicoccus antrihumi gen. nov., sp. nov., a new member of the family Dermacoccaceae isolated from a cave.</title>
        <authorList>
            <person name="Schumann P."/>
            <person name="Kim I.S."/>
        </authorList>
    </citation>
    <scope>NUCLEOTIDE SEQUENCE [LARGE SCALE GENOMIC DNA]</scope>
    <source>
        <strain evidence="2 3">C5-26</strain>
    </source>
</reference>
<keyword evidence="1" id="KW-0812">Transmembrane</keyword>
<keyword evidence="1" id="KW-0472">Membrane</keyword>
<name>A0A563E732_9MICO</name>
<keyword evidence="1" id="KW-1133">Transmembrane helix</keyword>
<evidence type="ECO:0000313" key="2">
    <source>
        <dbReference type="EMBL" id="TWP38326.1"/>
    </source>
</evidence>
<feature type="transmembrane region" description="Helical" evidence="1">
    <location>
        <begin position="43"/>
        <end position="60"/>
    </location>
</feature>
<dbReference type="EMBL" id="VCQV01000003">
    <property type="protein sequence ID" value="TWP38326.1"/>
    <property type="molecule type" value="Genomic_DNA"/>
</dbReference>
<dbReference type="AlphaFoldDB" id="A0A563E732"/>
<proteinExistence type="predicted"/>
<evidence type="ECO:0000313" key="3">
    <source>
        <dbReference type="Proteomes" id="UP000320244"/>
    </source>
</evidence>
<comment type="caution">
    <text evidence="2">The sequence shown here is derived from an EMBL/GenBank/DDBJ whole genome shotgun (WGS) entry which is preliminary data.</text>
</comment>
<accession>A0A563E732</accession>
<dbReference type="OrthoDB" id="571245at2"/>
<evidence type="ECO:0008006" key="4">
    <source>
        <dbReference type="Google" id="ProtNLM"/>
    </source>
</evidence>
<dbReference type="Proteomes" id="UP000320244">
    <property type="component" value="Unassembled WGS sequence"/>
</dbReference>
<keyword evidence="3" id="KW-1185">Reference proteome</keyword>
<organism evidence="2 3">
    <name type="scientific">Leekyejoonella antrihumi</name>
    <dbReference type="NCBI Taxonomy" id="1660198"/>
    <lineage>
        <taxon>Bacteria</taxon>
        <taxon>Bacillati</taxon>
        <taxon>Actinomycetota</taxon>
        <taxon>Actinomycetes</taxon>
        <taxon>Micrococcales</taxon>
        <taxon>Dermacoccaceae</taxon>
        <taxon>Leekyejoonella</taxon>
    </lineage>
</organism>
<sequence length="67" mass="7553">MSKIKAFGMFWWDFIVGDDWLVAVAVVLGLAVTYLLAHGVGVAAWWLMPLLVTVLLPISIRRLMPKR</sequence>
<evidence type="ECO:0000256" key="1">
    <source>
        <dbReference type="SAM" id="Phobius"/>
    </source>
</evidence>